<evidence type="ECO:0000256" key="2">
    <source>
        <dbReference type="SAM" id="MobiDB-lite"/>
    </source>
</evidence>
<feature type="coiled-coil region" evidence="1">
    <location>
        <begin position="130"/>
        <end position="248"/>
    </location>
</feature>
<evidence type="ECO:0000256" key="3">
    <source>
        <dbReference type="SAM" id="Phobius"/>
    </source>
</evidence>
<dbReference type="OrthoDB" id="41872at2759"/>
<gene>
    <name evidence="4" type="ORF">SEMRO_30_G019790.1</name>
</gene>
<evidence type="ECO:0000313" key="5">
    <source>
        <dbReference type="Proteomes" id="UP001153069"/>
    </source>
</evidence>
<feature type="region of interest" description="Disordered" evidence="2">
    <location>
        <begin position="1"/>
        <end position="40"/>
    </location>
</feature>
<organism evidence="4 5">
    <name type="scientific">Seminavis robusta</name>
    <dbReference type="NCBI Taxonomy" id="568900"/>
    <lineage>
        <taxon>Eukaryota</taxon>
        <taxon>Sar</taxon>
        <taxon>Stramenopiles</taxon>
        <taxon>Ochrophyta</taxon>
        <taxon>Bacillariophyta</taxon>
        <taxon>Bacillariophyceae</taxon>
        <taxon>Bacillariophycidae</taxon>
        <taxon>Naviculales</taxon>
        <taxon>Naviculaceae</taxon>
        <taxon>Seminavis</taxon>
    </lineage>
</organism>
<evidence type="ECO:0008006" key="6">
    <source>
        <dbReference type="Google" id="ProtNLM"/>
    </source>
</evidence>
<evidence type="ECO:0000313" key="4">
    <source>
        <dbReference type="EMBL" id="CAB9498037.1"/>
    </source>
</evidence>
<feature type="compositionally biased region" description="Polar residues" evidence="2">
    <location>
        <begin position="19"/>
        <end position="40"/>
    </location>
</feature>
<dbReference type="AlphaFoldDB" id="A0A9N8D804"/>
<sequence>MPASTPQPTPATSATSSSKNGESSSDHQSNNQQKDSNKEPTSNNLNIILLCCCLLGIGTITGYTVFYFIFRGKCANLLTAKDQRHNASQVELQSKYSRALTDVRQCQEDSNAKGELQELQGRLQAQAKLSDKHQDLLERHERTLERISQLQASEDASKSQIQTLQDQVKTVHSSLETTSKELGNAQRERDVMQRDLTQQMSNINNLLQDRETESMELRELLDSCDDKIKNAEGQLAELRNLVQQQNYANIVAMFGEGPYIVRFNLEFPYEPVEPNYFEIKIFNARDMPHTVLTFLNLIDNGLYVDTTIDFQKDKIIKGGSLASVEPQAGKNLRSTVLRRFANFGYSAHNTLFFENESSPNAPCRHSSFGLHERGPGFIIYLTNDIPEGENPNNCPGVIVKGRDTLERVLHAHTNTRDGGELTWKVPIVATYLASVEDEL</sequence>
<dbReference type="EMBL" id="CAICTM010000030">
    <property type="protein sequence ID" value="CAB9498037.1"/>
    <property type="molecule type" value="Genomic_DNA"/>
</dbReference>
<keyword evidence="3" id="KW-0472">Membrane</keyword>
<comment type="caution">
    <text evidence="4">The sequence shown here is derived from an EMBL/GenBank/DDBJ whole genome shotgun (WGS) entry which is preliminary data.</text>
</comment>
<name>A0A9N8D804_9STRA</name>
<evidence type="ECO:0000256" key="1">
    <source>
        <dbReference type="SAM" id="Coils"/>
    </source>
</evidence>
<keyword evidence="3" id="KW-0812">Transmembrane</keyword>
<keyword evidence="5" id="KW-1185">Reference proteome</keyword>
<keyword evidence="1" id="KW-0175">Coiled coil</keyword>
<protein>
    <recommendedName>
        <fullName evidence="6">PPIase cyclophilin-type domain-containing protein</fullName>
    </recommendedName>
</protein>
<feature type="transmembrane region" description="Helical" evidence="3">
    <location>
        <begin position="47"/>
        <end position="70"/>
    </location>
</feature>
<accession>A0A9N8D804</accession>
<proteinExistence type="predicted"/>
<dbReference type="Proteomes" id="UP001153069">
    <property type="component" value="Unassembled WGS sequence"/>
</dbReference>
<keyword evidence="3" id="KW-1133">Transmembrane helix</keyword>
<reference evidence="4" key="1">
    <citation type="submission" date="2020-06" db="EMBL/GenBank/DDBJ databases">
        <authorList>
            <consortium name="Plant Systems Biology data submission"/>
        </authorList>
    </citation>
    <scope>NUCLEOTIDE SEQUENCE</scope>
    <source>
        <strain evidence="4">D6</strain>
    </source>
</reference>